<evidence type="ECO:0000313" key="1">
    <source>
        <dbReference type="EMBL" id="GHE61230.1"/>
    </source>
</evidence>
<dbReference type="EMBL" id="BNAT01000052">
    <property type="protein sequence ID" value="GHE61230.1"/>
    <property type="molecule type" value="Genomic_DNA"/>
</dbReference>
<organism evidence="1 2">
    <name type="scientific">Streptomyces capitiformicae</name>
    <dbReference type="NCBI Taxonomy" id="2014920"/>
    <lineage>
        <taxon>Bacteria</taxon>
        <taxon>Bacillati</taxon>
        <taxon>Actinomycetota</taxon>
        <taxon>Actinomycetes</taxon>
        <taxon>Kitasatosporales</taxon>
        <taxon>Streptomycetaceae</taxon>
        <taxon>Streptomyces</taxon>
    </lineage>
</organism>
<name>A0A918ZN74_9ACTN</name>
<protein>
    <submittedName>
        <fullName evidence="1">Uncharacterized protein</fullName>
    </submittedName>
</protein>
<accession>A0A918ZN74</accession>
<reference evidence="1" key="2">
    <citation type="submission" date="2020-09" db="EMBL/GenBank/DDBJ databases">
        <authorList>
            <person name="Sun Q."/>
            <person name="Zhou Y."/>
        </authorList>
    </citation>
    <scope>NUCLEOTIDE SEQUENCE</scope>
    <source>
        <strain evidence="1">CGMCC 4.7403</strain>
    </source>
</reference>
<evidence type="ECO:0000313" key="2">
    <source>
        <dbReference type="Proteomes" id="UP000603227"/>
    </source>
</evidence>
<sequence length="143" mass="15575">MQWTALLATALGAAIGIVSTSIADRARWRRDTSERDREALRTSFSPYVEALKEAYDAITHVSTEVDRPIDERAEVMRMVIGQHGVYAKQHQLELMAPLAVTQLALAAAHKLARGHPRYTSMHLGKAGLPGGTVRAHGCHAGLP</sequence>
<dbReference type="Proteomes" id="UP000603227">
    <property type="component" value="Unassembled WGS sequence"/>
</dbReference>
<dbReference type="AlphaFoldDB" id="A0A918ZN74"/>
<reference evidence="1" key="1">
    <citation type="journal article" date="2014" name="Int. J. Syst. Evol. Microbiol.">
        <title>Complete genome sequence of Corynebacterium casei LMG S-19264T (=DSM 44701T), isolated from a smear-ripened cheese.</title>
        <authorList>
            <consortium name="US DOE Joint Genome Institute (JGI-PGF)"/>
            <person name="Walter F."/>
            <person name="Albersmeier A."/>
            <person name="Kalinowski J."/>
            <person name="Ruckert C."/>
        </authorList>
    </citation>
    <scope>NUCLEOTIDE SEQUENCE</scope>
    <source>
        <strain evidence="1">CGMCC 4.7403</strain>
    </source>
</reference>
<dbReference type="RefSeq" id="WP_229914399.1">
    <property type="nucleotide sequence ID" value="NZ_BNAT01000052.1"/>
</dbReference>
<gene>
    <name evidence="1" type="ORF">GCM10017771_84370</name>
</gene>
<proteinExistence type="predicted"/>
<keyword evidence="2" id="KW-1185">Reference proteome</keyword>
<comment type="caution">
    <text evidence="1">The sequence shown here is derived from an EMBL/GenBank/DDBJ whole genome shotgun (WGS) entry which is preliminary data.</text>
</comment>